<dbReference type="InterPro" id="IPR025110">
    <property type="entry name" value="AMP-bd_C"/>
</dbReference>
<dbReference type="EMBL" id="JANBOJ010000026">
    <property type="protein sequence ID" value="KAJ1724618.1"/>
    <property type="molecule type" value="Genomic_DNA"/>
</dbReference>
<gene>
    <name evidence="5" type="ORF">LPJ53_001154</name>
</gene>
<keyword evidence="2" id="KW-0436">Ligase</keyword>
<evidence type="ECO:0000256" key="1">
    <source>
        <dbReference type="ARBA" id="ARBA00006432"/>
    </source>
</evidence>
<sequence>MTRSTFRSAFDDVEIPPSDLPTYFLAGLRSQRQFARSNSPRPLFLDGSGESLTLAQFEQLARTLASGLHHHVGVRAGDAVLVALPNSTHYLAVTTAVLLAGGVCSLANPLYTASELAHQLAHSRCRFVITSAATLPNVQRALVGCPTAVPLHNVLCVNLRAPDGVRSVFDVLCQRPFPQLRLEDHKAMRRTPAFICYSGGTTGLPKGVVLSHYNIVANIQQGRHVQAMMSAGGGRARTTLAVLPMFHSFGLVLTAHSLPLCGSALLVMPKFDLAGFLRLVETHRVTDTLLVPPIINMLAKTPLLLEKHDLSSLRWIVSGAAPLSARTAAALEERLPHVRVMQGYGLTETSPGLALNTPMLCKAGSSGPLLPSVEAKVIDARGRCLGPDETGELCFRGPNIMLGYLDNPEETTRCIDPDGFFHTGDIGFIDGRGFVHVTDRIKELIKFNGFQVAPAELEGILTQHARVKDCAVVGVFDEERQTELPRAYIVLDGRVDEALEDLEAAAKHVREWVDAQVVYYKRLRGGCFVVEAIPRSAAGKILRRKLRDIIV</sequence>
<dbReference type="InterPro" id="IPR000873">
    <property type="entry name" value="AMP-dep_synth/lig_dom"/>
</dbReference>
<evidence type="ECO:0000259" key="4">
    <source>
        <dbReference type="Pfam" id="PF13193"/>
    </source>
</evidence>
<dbReference type="PANTHER" id="PTHR24096:SF149">
    <property type="entry name" value="AMP-BINDING DOMAIN-CONTAINING PROTEIN-RELATED"/>
    <property type="match status" value="1"/>
</dbReference>
<dbReference type="AlphaFoldDB" id="A0A9W8CUW6"/>
<dbReference type="Pfam" id="PF00501">
    <property type="entry name" value="AMP-binding"/>
    <property type="match status" value="1"/>
</dbReference>
<dbReference type="Proteomes" id="UP001149813">
    <property type="component" value="Unassembled WGS sequence"/>
</dbReference>
<name>A0A9W8CUW6_9FUNG</name>
<dbReference type="CDD" id="cd05911">
    <property type="entry name" value="Firefly_Luc_like"/>
    <property type="match status" value="1"/>
</dbReference>
<keyword evidence="6" id="KW-1185">Reference proteome</keyword>
<feature type="domain" description="AMP-binding enzyme C-terminal" evidence="4">
    <location>
        <begin position="456"/>
        <end position="540"/>
    </location>
</feature>
<dbReference type="SUPFAM" id="SSF56801">
    <property type="entry name" value="Acetyl-CoA synthetase-like"/>
    <property type="match status" value="1"/>
</dbReference>
<dbReference type="InterPro" id="IPR020845">
    <property type="entry name" value="AMP-binding_CS"/>
</dbReference>
<proteinExistence type="inferred from homology"/>
<evidence type="ECO:0000259" key="3">
    <source>
        <dbReference type="Pfam" id="PF00501"/>
    </source>
</evidence>
<evidence type="ECO:0000313" key="6">
    <source>
        <dbReference type="Proteomes" id="UP001149813"/>
    </source>
</evidence>
<dbReference type="PANTHER" id="PTHR24096">
    <property type="entry name" value="LONG-CHAIN-FATTY-ACID--COA LIGASE"/>
    <property type="match status" value="1"/>
</dbReference>
<dbReference type="Gene3D" id="3.30.300.30">
    <property type="match status" value="1"/>
</dbReference>
<reference evidence="5" key="1">
    <citation type="submission" date="2022-07" db="EMBL/GenBank/DDBJ databases">
        <title>Phylogenomic reconstructions and comparative analyses of Kickxellomycotina fungi.</title>
        <authorList>
            <person name="Reynolds N.K."/>
            <person name="Stajich J.E."/>
            <person name="Barry K."/>
            <person name="Grigoriev I.V."/>
            <person name="Crous P."/>
            <person name="Smith M.E."/>
        </authorList>
    </citation>
    <scope>NUCLEOTIDE SEQUENCE</scope>
    <source>
        <strain evidence="5">NBRC 32514</strain>
    </source>
</reference>
<protein>
    <recommendedName>
        <fullName evidence="7">Acetyl-CoA synthetase-like protein</fullName>
    </recommendedName>
</protein>
<dbReference type="Gene3D" id="3.40.50.12780">
    <property type="entry name" value="N-terminal domain of ligase-like"/>
    <property type="match status" value="1"/>
</dbReference>
<evidence type="ECO:0000313" key="5">
    <source>
        <dbReference type="EMBL" id="KAJ1724618.1"/>
    </source>
</evidence>
<dbReference type="GO" id="GO:0016405">
    <property type="term" value="F:CoA-ligase activity"/>
    <property type="evidence" value="ECO:0007669"/>
    <property type="project" value="TreeGrafter"/>
</dbReference>
<feature type="domain" description="AMP-dependent synthetase/ligase" evidence="3">
    <location>
        <begin position="36"/>
        <end position="405"/>
    </location>
</feature>
<dbReference type="OrthoDB" id="10253115at2759"/>
<dbReference type="InterPro" id="IPR042099">
    <property type="entry name" value="ANL_N_sf"/>
</dbReference>
<dbReference type="Pfam" id="PF13193">
    <property type="entry name" value="AMP-binding_C"/>
    <property type="match status" value="1"/>
</dbReference>
<accession>A0A9W8CUW6</accession>
<evidence type="ECO:0000256" key="2">
    <source>
        <dbReference type="ARBA" id="ARBA00022598"/>
    </source>
</evidence>
<evidence type="ECO:0008006" key="7">
    <source>
        <dbReference type="Google" id="ProtNLM"/>
    </source>
</evidence>
<comment type="caution">
    <text evidence="5">The sequence shown here is derived from an EMBL/GenBank/DDBJ whole genome shotgun (WGS) entry which is preliminary data.</text>
</comment>
<organism evidence="5 6">
    <name type="scientific">Coemansia erecta</name>
    <dbReference type="NCBI Taxonomy" id="147472"/>
    <lineage>
        <taxon>Eukaryota</taxon>
        <taxon>Fungi</taxon>
        <taxon>Fungi incertae sedis</taxon>
        <taxon>Zoopagomycota</taxon>
        <taxon>Kickxellomycotina</taxon>
        <taxon>Kickxellomycetes</taxon>
        <taxon>Kickxellales</taxon>
        <taxon>Kickxellaceae</taxon>
        <taxon>Coemansia</taxon>
    </lineage>
</organism>
<dbReference type="PROSITE" id="PS00455">
    <property type="entry name" value="AMP_BINDING"/>
    <property type="match status" value="1"/>
</dbReference>
<dbReference type="InterPro" id="IPR045851">
    <property type="entry name" value="AMP-bd_C_sf"/>
</dbReference>
<comment type="similarity">
    <text evidence="1">Belongs to the ATP-dependent AMP-binding enzyme family.</text>
</comment>